<dbReference type="SFLD" id="SFLDS00003">
    <property type="entry name" value="Haloacid_Dehalogenase"/>
    <property type="match status" value="1"/>
</dbReference>
<dbReference type="NCBIfam" id="TIGR01509">
    <property type="entry name" value="HAD-SF-IA-v3"/>
    <property type="match status" value="1"/>
</dbReference>
<dbReference type="PANTHER" id="PTHR18901">
    <property type="entry name" value="2-DEOXYGLUCOSE-6-PHOSPHATE PHOSPHATASE 2"/>
    <property type="match status" value="1"/>
</dbReference>
<accession>A0ABU1J5Y1</accession>
<name>A0ABU1J5Y1_9MICC</name>
<dbReference type="Gene3D" id="3.40.50.1000">
    <property type="entry name" value="HAD superfamily/HAD-like"/>
    <property type="match status" value="1"/>
</dbReference>
<keyword evidence="2" id="KW-0378">Hydrolase</keyword>
<dbReference type="InterPro" id="IPR023198">
    <property type="entry name" value="PGP-like_dom2"/>
</dbReference>
<feature type="region of interest" description="Disordered" evidence="1">
    <location>
        <begin position="1"/>
        <end position="26"/>
    </location>
</feature>
<protein>
    <submittedName>
        <fullName evidence="2">HAD superfamily hydrolase (TIGR01509 family)</fullName>
    </submittedName>
</protein>
<dbReference type="EMBL" id="JAVDQF010000001">
    <property type="protein sequence ID" value="MDR6267829.1"/>
    <property type="molecule type" value="Genomic_DNA"/>
</dbReference>
<evidence type="ECO:0000313" key="3">
    <source>
        <dbReference type="Proteomes" id="UP001185069"/>
    </source>
</evidence>
<dbReference type="RefSeq" id="WP_309795089.1">
    <property type="nucleotide sequence ID" value="NZ_BAAAHY010000006.1"/>
</dbReference>
<reference evidence="2 3" key="1">
    <citation type="submission" date="2023-07" db="EMBL/GenBank/DDBJ databases">
        <title>Sequencing the genomes of 1000 actinobacteria strains.</title>
        <authorList>
            <person name="Klenk H.-P."/>
        </authorList>
    </citation>
    <scope>NUCLEOTIDE SEQUENCE [LARGE SCALE GENOMIC DNA]</scope>
    <source>
        <strain evidence="2 3">DSM 14555</strain>
    </source>
</reference>
<dbReference type="SUPFAM" id="SSF56784">
    <property type="entry name" value="HAD-like"/>
    <property type="match status" value="1"/>
</dbReference>
<keyword evidence="3" id="KW-1185">Reference proteome</keyword>
<organism evidence="2 3">
    <name type="scientific">Arthrobacter russicus</name>
    <dbReference type="NCBI Taxonomy" id="172040"/>
    <lineage>
        <taxon>Bacteria</taxon>
        <taxon>Bacillati</taxon>
        <taxon>Actinomycetota</taxon>
        <taxon>Actinomycetes</taxon>
        <taxon>Micrococcales</taxon>
        <taxon>Micrococcaceae</taxon>
        <taxon>Arthrobacter</taxon>
    </lineage>
</organism>
<sequence>MHSSLSNSSVPGADGTAAAQGSPAEQPVSESWLKAVLWDMDGTLVDTEPHWIDAERALVEEFGGTWQHSQAIELVGQSLWHSAGILQQAGVALGKREIIDELTRRVIGRIRLELPWRPGARELLADLRNAGVRCALVTMSEGPLAAEILAALPDRSFEFMVTGDQVEHGKPHPEPYLRAIEQLRETDPELAAAHCLALEDSVPGVTSALAAGLLTVGIPHTVPLPDDPARVTWDTLAGTTAADLMALKATAQT</sequence>
<proteinExistence type="predicted"/>
<dbReference type="CDD" id="cd07505">
    <property type="entry name" value="HAD_BPGM-like"/>
    <property type="match status" value="1"/>
</dbReference>
<evidence type="ECO:0000256" key="1">
    <source>
        <dbReference type="SAM" id="MobiDB-lite"/>
    </source>
</evidence>
<dbReference type="InterPro" id="IPR006439">
    <property type="entry name" value="HAD-SF_hydro_IA"/>
</dbReference>
<dbReference type="SFLD" id="SFLDG01129">
    <property type="entry name" value="C1.5:_HAD__Beta-PGM__Phosphata"/>
    <property type="match status" value="1"/>
</dbReference>
<comment type="caution">
    <text evidence="2">The sequence shown here is derived from an EMBL/GenBank/DDBJ whole genome shotgun (WGS) entry which is preliminary data.</text>
</comment>
<dbReference type="GO" id="GO:0016787">
    <property type="term" value="F:hydrolase activity"/>
    <property type="evidence" value="ECO:0007669"/>
    <property type="project" value="UniProtKB-KW"/>
</dbReference>
<evidence type="ECO:0000313" key="2">
    <source>
        <dbReference type="EMBL" id="MDR6267829.1"/>
    </source>
</evidence>
<dbReference type="InterPro" id="IPR036412">
    <property type="entry name" value="HAD-like_sf"/>
</dbReference>
<dbReference type="PANTHER" id="PTHR18901:SF38">
    <property type="entry name" value="PSEUDOURIDINE-5'-PHOSPHATASE"/>
    <property type="match status" value="1"/>
</dbReference>
<dbReference type="Pfam" id="PF00702">
    <property type="entry name" value="Hydrolase"/>
    <property type="match status" value="1"/>
</dbReference>
<dbReference type="Gene3D" id="1.10.150.240">
    <property type="entry name" value="Putative phosphatase, domain 2"/>
    <property type="match status" value="1"/>
</dbReference>
<dbReference type="PRINTS" id="PR00413">
    <property type="entry name" value="HADHALOGNASE"/>
</dbReference>
<feature type="compositionally biased region" description="Polar residues" evidence="1">
    <location>
        <begin position="1"/>
        <end position="10"/>
    </location>
</feature>
<dbReference type="Proteomes" id="UP001185069">
    <property type="component" value="Unassembled WGS sequence"/>
</dbReference>
<dbReference type="InterPro" id="IPR023214">
    <property type="entry name" value="HAD_sf"/>
</dbReference>
<gene>
    <name evidence="2" type="ORF">JOE69_000067</name>
</gene>